<dbReference type="InterPro" id="IPR023603">
    <property type="entry name" value="Low_specificity_L-TA-like"/>
</dbReference>
<dbReference type="Gene3D" id="3.90.1150.10">
    <property type="entry name" value="Aspartate Aminotransferase, domain 1"/>
    <property type="match status" value="1"/>
</dbReference>
<dbReference type="PIRSF" id="PIRSF017617">
    <property type="entry name" value="Thr_aldolase"/>
    <property type="match status" value="1"/>
</dbReference>
<evidence type="ECO:0000256" key="3">
    <source>
        <dbReference type="ARBA" id="ARBA00011881"/>
    </source>
</evidence>
<evidence type="ECO:0000259" key="5">
    <source>
        <dbReference type="Pfam" id="PF01212"/>
    </source>
</evidence>
<dbReference type="Gene3D" id="3.40.640.10">
    <property type="entry name" value="Type I PLP-dependent aspartate aminotransferase-like (Major domain)"/>
    <property type="match status" value="1"/>
</dbReference>
<dbReference type="InterPro" id="IPR015422">
    <property type="entry name" value="PyrdxlP-dep_Trfase_small"/>
</dbReference>
<organism evidence="6 7">
    <name type="scientific">Paralimibaculum aggregatum</name>
    <dbReference type="NCBI Taxonomy" id="3036245"/>
    <lineage>
        <taxon>Bacteria</taxon>
        <taxon>Pseudomonadati</taxon>
        <taxon>Pseudomonadota</taxon>
        <taxon>Alphaproteobacteria</taxon>
        <taxon>Rhodobacterales</taxon>
        <taxon>Paracoccaceae</taxon>
        <taxon>Paralimibaculum</taxon>
    </lineage>
</organism>
<dbReference type="PANTHER" id="PTHR48097:SF9">
    <property type="entry name" value="L-THREONINE ALDOLASE"/>
    <property type="match status" value="1"/>
</dbReference>
<dbReference type="PANTHER" id="PTHR48097">
    <property type="entry name" value="L-THREONINE ALDOLASE-RELATED"/>
    <property type="match status" value="1"/>
</dbReference>
<evidence type="ECO:0000313" key="7">
    <source>
        <dbReference type="Proteomes" id="UP001239909"/>
    </source>
</evidence>
<dbReference type="Pfam" id="PF01212">
    <property type="entry name" value="Beta_elim_lyase"/>
    <property type="match status" value="1"/>
</dbReference>
<dbReference type="InterPro" id="IPR015424">
    <property type="entry name" value="PyrdxlP-dep_Trfase"/>
</dbReference>
<dbReference type="InterPro" id="IPR015421">
    <property type="entry name" value="PyrdxlP-dep_Trfase_major"/>
</dbReference>
<protein>
    <submittedName>
        <fullName evidence="6">Threonine aldolase family protein</fullName>
    </submittedName>
</protein>
<feature type="domain" description="Aromatic amino acid beta-eliminating lyase/threonine aldolase" evidence="5">
    <location>
        <begin position="7"/>
        <end position="289"/>
    </location>
</feature>
<sequence>MQIRHNFYSDTQTRPPRAMLETALTAETGDEQGMLDPTTRALEERVAELLGMEAAVFLPSGSMCNEIAVAVHCRPGDEVICHRVCHLIEAEGGGPAALSGVMMHPLDSPDGQFGAAEVTAAIREPSRYSPRSRLVAVEQTCNLAGGTVWPVERLLETGRAARAAGLAVHMDGARLMNAVVASGRPAAAHTMECDSAWIDLTKGLGCPVGAVLAGSRGFIEEAWRFKQRWGGAMRQSGVLAAMGLYALDHHVERLADDHALAAGIADRLGRFDLVTDILPVTTNIVIFDLHPAGPDAETAAARLLQDGVRVSVFGPRRLRVVTHLDVGAADAEALIAAFARLD</sequence>
<evidence type="ECO:0000256" key="2">
    <source>
        <dbReference type="ARBA" id="ARBA00006966"/>
    </source>
</evidence>
<evidence type="ECO:0000256" key="1">
    <source>
        <dbReference type="ARBA" id="ARBA00001933"/>
    </source>
</evidence>
<evidence type="ECO:0000313" key="6">
    <source>
        <dbReference type="EMBL" id="GMG84614.1"/>
    </source>
</evidence>
<dbReference type="RefSeq" id="WP_285673691.1">
    <property type="nucleotide sequence ID" value="NZ_BSYI01000039.1"/>
</dbReference>
<keyword evidence="7" id="KW-1185">Reference proteome</keyword>
<dbReference type="Proteomes" id="UP001239909">
    <property type="component" value="Unassembled WGS sequence"/>
</dbReference>
<comment type="subunit">
    <text evidence="3">Homotetramer.</text>
</comment>
<dbReference type="SUPFAM" id="SSF53383">
    <property type="entry name" value="PLP-dependent transferases"/>
    <property type="match status" value="1"/>
</dbReference>
<comment type="cofactor">
    <cofactor evidence="1">
        <name>pyridoxal 5'-phosphate</name>
        <dbReference type="ChEBI" id="CHEBI:597326"/>
    </cofactor>
</comment>
<comment type="caution">
    <text evidence="6">The sequence shown here is derived from an EMBL/GenBank/DDBJ whole genome shotgun (WGS) entry which is preliminary data.</text>
</comment>
<comment type="similarity">
    <text evidence="2">Belongs to the threonine aldolase family.</text>
</comment>
<proteinExistence type="inferred from homology"/>
<name>A0ABQ6LS04_9RHOB</name>
<dbReference type="NCBIfam" id="NF041359">
    <property type="entry name" value="GntG_guanitoxin"/>
    <property type="match status" value="1"/>
</dbReference>
<reference evidence="6 7" key="1">
    <citation type="submission" date="2023-04" db="EMBL/GenBank/DDBJ databases">
        <title>Marinoamorphus aggregata gen. nov., sp. Nov., isolate from tissue of brittle star Ophioplocus japonicus.</title>
        <authorList>
            <person name="Kawano K."/>
            <person name="Sawayama S."/>
            <person name="Nakagawa S."/>
        </authorList>
    </citation>
    <scope>NUCLEOTIDE SEQUENCE [LARGE SCALE GENOMIC DNA]</scope>
    <source>
        <strain evidence="6 7">NKW23</strain>
    </source>
</reference>
<keyword evidence="4" id="KW-0663">Pyridoxal phosphate</keyword>
<evidence type="ECO:0000256" key="4">
    <source>
        <dbReference type="ARBA" id="ARBA00022898"/>
    </source>
</evidence>
<gene>
    <name evidence="6" type="ORF">LNKW23_38300</name>
</gene>
<dbReference type="EMBL" id="BSYI01000039">
    <property type="protein sequence ID" value="GMG84614.1"/>
    <property type="molecule type" value="Genomic_DNA"/>
</dbReference>
<dbReference type="InterPro" id="IPR001597">
    <property type="entry name" value="ArAA_b-elim_lyase/Thr_aldolase"/>
</dbReference>
<accession>A0ABQ6LS04</accession>